<feature type="domain" description="RDRP core" evidence="2">
    <location>
        <begin position="488"/>
        <end position="1137"/>
    </location>
</feature>
<reference evidence="3 4" key="1">
    <citation type="submission" date="2014-04" db="EMBL/GenBank/DDBJ databases">
        <authorList>
            <consortium name="DOE Joint Genome Institute"/>
            <person name="Kuo A."/>
            <person name="Zuccaro A."/>
            <person name="Kohler A."/>
            <person name="Nagy L.G."/>
            <person name="Floudas D."/>
            <person name="Copeland A."/>
            <person name="Barry K.W."/>
            <person name="Cichocki N."/>
            <person name="Veneault-Fourrey C."/>
            <person name="LaButti K."/>
            <person name="Lindquist E.A."/>
            <person name="Lipzen A."/>
            <person name="Lundell T."/>
            <person name="Morin E."/>
            <person name="Murat C."/>
            <person name="Sun H."/>
            <person name="Tunlid A."/>
            <person name="Henrissat B."/>
            <person name="Grigoriev I.V."/>
            <person name="Hibbett D.S."/>
            <person name="Martin F."/>
            <person name="Nordberg H.P."/>
            <person name="Cantor M.N."/>
            <person name="Hua S.X."/>
        </authorList>
    </citation>
    <scope>NUCLEOTIDE SEQUENCE [LARGE SCALE GENOMIC DNA]</scope>
    <source>
        <strain evidence="3 4">MAFF 305830</strain>
    </source>
</reference>
<dbReference type="HOGENOM" id="CLU_001366_2_1_1"/>
<dbReference type="InterPro" id="IPR057596">
    <property type="entry name" value="RDRP_core"/>
</dbReference>
<evidence type="ECO:0000313" key="3">
    <source>
        <dbReference type="EMBL" id="KIM33801.1"/>
    </source>
</evidence>
<protein>
    <recommendedName>
        <fullName evidence="1">RNA-dependent RNA polymerase</fullName>
        <ecNumber evidence="1">2.7.7.48</ecNumber>
    </recommendedName>
</protein>
<keyword evidence="1" id="KW-0548">Nucleotidyltransferase</keyword>
<proteinExistence type="inferred from homology"/>
<keyword evidence="1" id="KW-0694">RNA-binding</keyword>
<dbReference type="GO" id="GO:0030422">
    <property type="term" value="P:siRNA processing"/>
    <property type="evidence" value="ECO:0007669"/>
    <property type="project" value="TreeGrafter"/>
</dbReference>
<comment type="similarity">
    <text evidence="1">Belongs to the RdRP family.</text>
</comment>
<dbReference type="Pfam" id="PF05183">
    <property type="entry name" value="RdRP"/>
    <property type="match status" value="1"/>
</dbReference>
<dbReference type="PANTHER" id="PTHR23079">
    <property type="entry name" value="RNA-DEPENDENT RNA POLYMERASE"/>
    <property type="match status" value="1"/>
</dbReference>
<keyword evidence="4" id="KW-1185">Reference proteome</keyword>
<dbReference type="PANTHER" id="PTHR23079:SF55">
    <property type="entry name" value="RNA-DIRECTED RNA POLYMERASE"/>
    <property type="match status" value="1"/>
</dbReference>
<dbReference type="GO" id="GO:0003968">
    <property type="term" value="F:RNA-directed RNA polymerase activity"/>
    <property type="evidence" value="ECO:0007669"/>
    <property type="project" value="UniProtKB-KW"/>
</dbReference>
<comment type="catalytic activity">
    <reaction evidence="1">
        <text>RNA(n) + a ribonucleoside 5'-triphosphate = RNA(n+1) + diphosphate</text>
        <dbReference type="Rhea" id="RHEA:21248"/>
        <dbReference type="Rhea" id="RHEA-COMP:14527"/>
        <dbReference type="Rhea" id="RHEA-COMP:17342"/>
        <dbReference type="ChEBI" id="CHEBI:33019"/>
        <dbReference type="ChEBI" id="CHEBI:61557"/>
        <dbReference type="ChEBI" id="CHEBI:140395"/>
        <dbReference type="EC" id="2.7.7.48"/>
    </reaction>
</comment>
<dbReference type="STRING" id="933852.A0A0C3BQS3"/>
<dbReference type="Proteomes" id="UP000054097">
    <property type="component" value="Unassembled WGS sequence"/>
</dbReference>
<organism evidence="3 4">
    <name type="scientific">Serendipita vermifera MAFF 305830</name>
    <dbReference type="NCBI Taxonomy" id="933852"/>
    <lineage>
        <taxon>Eukaryota</taxon>
        <taxon>Fungi</taxon>
        <taxon>Dikarya</taxon>
        <taxon>Basidiomycota</taxon>
        <taxon>Agaricomycotina</taxon>
        <taxon>Agaricomycetes</taxon>
        <taxon>Sebacinales</taxon>
        <taxon>Serendipitaceae</taxon>
        <taxon>Serendipita</taxon>
    </lineage>
</organism>
<dbReference type="OrthoDB" id="6513042at2759"/>
<dbReference type="GO" id="GO:0031380">
    <property type="term" value="C:nuclear RNA-directed RNA polymerase complex"/>
    <property type="evidence" value="ECO:0007669"/>
    <property type="project" value="TreeGrafter"/>
</dbReference>
<dbReference type="GO" id="GO:0003723">
    <property type="term" value="F:RNA binding"/>
    <property type="evidence" value="ECO:0007669"/>
    <property type="project" value="UniProtKB-KW"/>
</dbReference>
<accession>A0A0C3BQS3</accession>
<dbReference type="InterPro" id="IPR007855">
    <property type="entry name" value="RDRP"/>
</dbReference>
<keyword evidence="1" id="KW-0808">Transferase</keyword>
<dbReference type="EC" id="2.7.7.48" evidence="1"/>
<evidence type="ECO:0000256" key="1">
    <source>
        <dbReference type="RuleBase" id="RU363098"/>
    </source>
</evidence>
<dbReference type="EMBL" id="KN824277">
    <property type="protein sequence ID" value="KIM33801.1"/>
    <property type="molecule type" value="Genomic_DNA"/>
</dbReference>
<evidence type="ECO:0000259" key="2">
    <source>
        <dbReference type="Pfam" id="PF05183"/>
    </source>
</evidence>
<keyword evidence="1" id="KW-0696">RNA-directed RNA polymerase</keyword>
<evidence type="ECO:0000313" key="4">
    <source>
        <dbReference type="Proteomes" id="UP000054097"/>
    </source>
</evidence>
<name>A0A0C3BQS3_SERVB</name>
<gene>
    <name evidence="3" type="ORF">M408DRAFT_18806</name>
</gene>
<sequence>MATETEIVAKETETIATDTVEEEEVVHQKSRRWKGFKIYDIPPQAEIHDVKKAIAKSYHSVVLDCERFRRRTANKGEDGYLLPNLEIKLKLDDRGTGRLHPRGDLLIPSWAQEFKQRVDTNPIQVPFAPDWNRKDVLQWQTIRLVENYEFKARREFISSLLTSPWQDPLLELKHKQRIESLRETCDVQEIQFGFDHFQKYTNKQNQRIVHRFVVEWARRFESTDARAHIEFQDAISSICIVIGPESTRHRQFCKVRYDSIKYIEVKAQTIIFNLWSAPIFEEGPIEYDEGRPRLRLAGLDEQHKRVVSRFATKFRVTLYGGDILSAFLKMTKVVGLAIRSAHKDLDTDDGLSTKTNAKARRRQGDHLNELSDIKIDQLNNNWLAGVPYSIAFQIAAMLQNGLLNPIEIGDLRPSIDELIKPGSPRKTEEIARLLFRFSQSIPTWTFAERFTSTLQQKFNKFADMFWAQGSNLANTPKAGWFWVYRATLTPTTLRLSGPFQEQSNGVIRQYDYATDHFLRINFTDEQRLQLRWDRDVRGDLFVKEHIGGLLKEGINIAGRYFEFLGYSNSGLREHSVWFVTPIWKEMGLESTWITAEDIRNGIADFSMDADLDTSTYSPVEDEGEPESIFFGDASVISRIKEGEKELKFSPSKLGARLAQAFTTTEPAIELRLDEIEFIDDIKVKNPISGKPTEFTDGYGCLSCELANDVWKVLNAHSHSQELPIPAPSAYQIRLGGAKGVLGINPDLEGRKVVLHKSMVKFLSQDGGLHIATRFDHPLNLYLNRPLIAILEHLGVAIDWFSRLQAKAISEANETLLSISDEASEFLTTRHLGRQYGFPFIMRGLTKYGVTRALLEDAPHPMLDFFLCSLSVAIVHIDRELKYKARIPVPSGLSLVGGADVHQELDEWCVYICTQKTDETKHKYFPEMLTQVDEKGRPFGYVYVTRSPSIHPGDVQRFKAMHPPRSSPYWKHPMVNCIIFSCKGGRPPASMLGGGDLDGDIFQIIPEANDFKPDVNTQPADYASVPTRKLDRPATIDDIADFVVDYINSDKMGLVSIQHLIISDQSRHGLHDKKCLKLAELHSKAVDFAKSGVPVRFEDLPKRNHRYIPDFQRKEATLDDQTNYYESPKALGVLFRAIKVRTMEQLQEERKSSRKCVAYNKHPFYQTLVNICMQKKVARGLLNEAATKEIRKAFESYSTELQAIKSIYSIGRSPLTEPEVFMGTILEESSQRRSRDDMAARLREVSSQLVDCVRVFFQGDREEHPHMWLVRSMFGLQIALSPEKALNAKGQVVAEWKDAQCSFGMIALRSAFECVDVLDKRRPDPRRPKAPVQVEDISKGNATVWANMNSRGNVR</sequence>
<reference evidence="4" key="2">
    <citation type="submission" date="2015-01" db="EMBL/GenBank/DDBJ databases">
        <title>Evolutionary Origins and Diversification of the Mycorrhizal Mutualists.</title>
        <authorList>
            <consortium name="DOE Joint Genome Institute"/>
            <consortium name="Mycorrhizal Genomics Consortium"/>
            <person name="Kohler A."/>
            <person name="Kuo A."/>
            <person name="Nagy L.G."/>
            <person name="Floudas D."/>
            <person name="Copeland A."/>
            <person name="Barry K.W."/>
            <person name="Cichocki N."/>
            <person name="Veneault-Fourrey C."/>
            <person name="LaButti K."/>
            <person name="Lindquist E.A."/>
            <person name="Lipzen A."/>
            <person name="Lundell T."/>
            <person name="Morin E."/>
            <person name="Murat C."/>
            <person name="Riley R."/>
            <person name="Ohm R."/>
            <person name="Sun H."/>
            <person name="Tunlid A."/>
            <person name="Henrissat B."/>
            <person name="Grigoriev I.V."/>
            <person name="Hibbett D.S."/>
            <person name="Martin F."/>
        </authorList>
    </citation>
    <scope>NUCLEOTIDE SEQUENCE [LARGE SCALE GENOMIC DNA]</scope>
    <source>
        <strain evidence="4">MAFF 305830</strain>
    </source>
</reference>